<proteinExistence type="predicted"/>
<evidence type="ECO:0000256" key="1">
    <source>
        <dbReference type="SAM" id="MobiDB-lite"/>
    </source>
</evidence>
<name>A0A6J1VHZ3_9SAUR</name>
<dbReference type="GeneID" id="113423153"/>
<feature type="compositionally biased region" description="Basic and acidic residues" evidence="1">
    <location>
        <begin position="57"/>
        <end position="66"/>
    </location>
</feature>
<gene>
    <name evidence="4" type="primary">RSC1A1</name>
</gene>
<dbReference type="Proteomes" id="UP000504612">
    <property type="component" value="Unplaced"/>
</dbReference>
<feature type="region of interest" description="Disordered" evidence="1">
    <location>
        <begin position="274"/>
        <end position="331"/>
    </location>
</feature>
<feature type="compositionally biased region" description="Basic and acidic residues" evidence="1">
    <location>
        <begin position="1"/>
        <end position="27"/>
    </location>
</feature>
<evidence type="ECO:0000259" key="2">
    <source>
        <dbReference type="PROSITE" id="PS50030"/>
    </source>
</evidence>
<dbReference type="AlphaFoldDB" id="A0A6J1VHZ3"/>
<dbReference type="PANTHER" id="PTHR15397:SF3">
    <property type="entry name" value="DNA DAMAGE INDUCIBLE 1 HOMOLOG 2"/>
    <property type="match status" value="1"/>
</dbReference>
<feature type="domain" description="UBA" evidence="2">
    <location>
        <begin position="311"/>
        <end position="358"/>
    </location>
</feature>
<dbReference type="RefSeq" id="XP_026540213.1">
    <property type="nucleotide sequence ID" value="XM_026684428.1"/>
</dbReference>
<reference evidence="4" key="1">
    <citation type="submission" date="2025-08" db="UniProtKB">
        <authorList>
            <consortium name="RefSeq"/>
        </authorList>
    </citation>
    <scope>IDENTIFICATION</scope>
</reference>
<dbReference type="InterPro" id="IPR015940">
    <property type="entry name" value="UBA"/>
</dbReference>
<sequence>MTEPDAPLRLEPTELPPDFRRDSRTPGEDPPLGEWREPQCVGDVSSPMAAAVEEEEISRGAGERPEGSPAQPPGDDRLLEGPPAPEASDPHLFESADVSTPGPGTELGLHKCRGLPLPLGLPTASGSTPPGNPAASRPKDQEEEAGISLASALKELHRLLVVSSRHGFRRAGAQQAESCPMREAPPEESAAAEEALPSREQQARQDPALSRPAPCLEAGIEMLEEPRLAGGQQEVAQGASGCGDAVPVSPLVAWPPPQAKECLRNPAQLLLPSGQHPGCAAVGSCSPSPEEGGDSSEHPEAEPEPSSFPGALEPRSPPALASNLDQIVGAGFTPQEAGEALEHAGGNADLALLILLARNIVVPT</sequence>
<dbReference type="SMART" id="SM00165">
    <property type="entry name" value="UBA"/>
    <property type="match status" value="1"/>
</dbReference>
<dbReference type="PROSITE" id="PS50030">
    <property type="entry name" value="UBA"/>
    <property type="match status" value="1"/>
</dbReference>
<dbReference type="CTD" id="6248"/>
<dbReference type="KEGG" id="nss:113423153"/>
<dbReference type="PANTHER" id="PTHR15397">
    <property type="entry name" value="SODIUM-GLUCOSE COTRANSPORTER REGULATORY PROTEIN -RELATED"/>
    <property type="match status" value="1"/>
</dbReference>
<protein>
    <submittedName>
        <fullName evidence="4">Regulatory solute carrier protein family 1 member 1</fullName>
    </submittedName>
</protein>
<evidence type="ECO:0000313" key="4">
    <source>
        <dbReference type="RefSeq" id="XP_026540213.1"/>
    </source>
</evidence>
<dbReference type="Gene3D" id="1.10.8.10">
    <property type="entry name" value="DNA helicase RuvA subunit, C-terminal domain"/>
    <property type="match status" value="1"/>
</dbReference>
<feature type="region of interest" description="Disordered" evidence="1">
    <location>
        <begin position="1"/>
        <end position="145"/>
    </location>
</feature>
<accession>A0A6J1VHZ3</accession>
<organism evidence="3 4">
    <name type="scientific">Notechis scutatus</name>
    <name type="common">mainland tiger snake</name>
    <dbReference type="NCBI Taxonomy" id="8663"/>
    <lineage>
        <taxon>Eukaryota</taxon>
        <taxon>Metazoa</taxon>
        <taxon>Chordata</taxon>
        <taxon>Craniata</taxon>
        <taxon>Vertebrata</taxon>
        <taxon>Euteleostomi</taxon>
        <taxon>Lepidosauria</taxon>
        <taxon>Squamata</taxon>
        <taxon>Bifurcata</taxon>
        <taxon>Unidentata</taxon>
        <taxon>Episquamata</taxon>
        <taxon>Toxicofera</taxon>
        <taxon>Serpentes</taxon>
        <taxon>Colubroidea</taxon>
        <taxon>Elapidae</taxon>
        <taxon>Hydrophiinae</taxon>
        <taxon>Notechis</taxon>
    </lineage>
</organism>
<evidence type="ECO:0000313" key="3">
    <source>
        <dbReference type="Proteomes" id="UP000504612"/>
    </source>
</evidence>
<keyword evidence="3" id="KW-1185">Reference proteome</keyword>
<feature type="region of interest" description="Disordered" evidence="1">
    <location>
        <begin position="167"/>
        <end position="258"/>
    </location>
</feature>